<evidence type="ECO:0000313" key="4">
    <source>
        <dbReference type="Proteomes" id="UP000027215"/>
    </source>
</evidence>
<dbReference type="GO" id="GO:0016020">
    <property type="term" value="C:membrane"/>
    <property type="evidence" value="ECO:0007669"/>
    <property type="project" value="InterPro"/>
</dbReference>
<dbReference type="GO" id="GO:0019534">
    <property type="term" value="F:toxin transmembrane transporter activity"/>
    <property type="evidence" value="ECO:0007669"/>
    <property type="project" value="InterPro"/>
</dbReference>
<accession>A0A060HBL3</accession>
<dbReference type="HOGENOM" id="CLU_834054_0_0_6"/>
<dbReference type="AlphaFoldDB" id="A0A060HBL3"/>
<dbReference type="Gene3D" id="3.30.1150.10">
    <property type="match status" value="1"/>
</dbReference>
<gene>
    <name evidence="3" type="ORF">D934_09450</name>
</gene>
<evidence type="ECO:0000256" key="1">
    <source>
        <dbReference type="SAM" id="MobiDB-lite"/>
    </source>
</evidence>
<evidence type="ECO:0000256" key="2">
    <source>
        <dbReference type="SAM" id="Phobius"/>
    </source>
</evidence>
<feature type="region of interest" description="Disordered" evidence="1">
    <location>
        <begin position="127"/>
        <end position="166"/>
    </location>
</feature>
<dbReference type="PATRIC" id="fig|155920.8.peg.2209"/>
<feature type="compositionally biased region" description="Basic and acidic residues" evidence="1">
    <location>
        <begin position="136"/>
        <end position="166"/>
    </location>
</feature>
<dbReference type="NCBIfam" id="TIGR02794">
    <property type="entry name" value="tolA_full"/>
    <property type="match status" value="1"/>
</dbReference>
<dbReference type="SUPFAM" id="SSF74653">
    <property type="entry name" value="TolA/TonB C-terminal domain"/>
    <property type="match status" value="1"/>
</dbReference>
<feature type="compositionally biased region" description="Polar residues" evidence="1">
    <location>
        <begin position="98"/>
        <end position="112"/>
    </location>
</feature>
<dbReference type="Pfam" id="PF13103">
    <property type="entry name" value="TonB_2"/>
    <property type="match status" value="1"/>
</dbReference>
<evidence type="ECO:0000313" key="3">
    <source>
        <dbReference type="EMBL" id="AIC10317.1"/>
    </source>
</evidence>
<feature type="region of interest" description="Disordered" evidence="1">
    <location>
        <begin position="86"/>
        <end position="114"/>
    </location>
</feature>
<dbReference type="RefSeq" id="WP_020852771.1">
    <property type="nucleotide sequence ID" value="NZ_CP006696.1"/>
</dbReference>
<dbReference type="Proteomes" id="UP000027215">
    <property type="component" value="Chromosome"/>
</dbReference>
<sequence length="350" mass="39527">MHADSRLGRSRRREGVVLPALMALLLHAFIGGVFLLSWLWSPQHKVSSSDADSSIEASLDVSVNDTRIARQALRNLPVQASVPMQLPLQDTTPPQPIFASQPQNALTSPQTEAQERIIQPDKVDQKQVSALAESQEMAKREQEAKHRQEQIDLTEERKRQQQAEQKLRLARQQQEIMRKQVEEHAQIDRLKKLTELRKRREQLETQIQSDAKQADLAEQKLRQLAAERSQQSSPSPVNNTNGVQGSGKNVDNKGLRDKYKAAIQQAVSGQWSRPPSVPLGQKCMIHITQLPGGRVLSAEVAPDCPYDDAGRRSIESAVMRAQPLPYRGFEPVFERDVYFKFIPEDHLINP</sequence>
<feature type="transmembrane region" description="Helical" evidence="2">
    <location>
        <begin position="16"/>
        <end position="40"/>
    </location>
</feature>
<name>A0A060HBL3_XYLFS</name>
<reference evidence="3 4" key="1">
    <citation type="submission" date="2013-08" db="EMBL/GenBank/DDBJ databases">
        <authorList>
            <person name="Stouthamer R."/>
            <person name="Nunney L."/>
        </authorList>
    </citation>
    <scope>NUCLEOTIDE SEQUENCE [LARGE SCALE GENOMIC DNA]</scope>
    <source>
        <strain evidence="4">ann-1</strain>
    </source>
</reference>
<dbReference type="EMBL" id="CP006696">
    <property type="protein sequence ID" value="AIC10317.1"/>
    <property type="molecule type" value="Genomic_DNA"/>
</dbReference>
<protein>
    <submittedName>
        <fullName evidence="3">Membrane protein TolA</fullName>
    </submittedName>
</protein>
<proteinExistence type="predicted"/>
<dbReference type="KEGG" id="xfs:D934_09450"/>
<keyword evidence="2" id="KW-0472">Membrane</keyword>
<keyword evidence="2" id="KW-0812">Transmembrane</keyword>
<keyword evidence="2" id="KW-1133">Transmembrane helix</keyword>
<feature type="region of interest" description="Disordered" evidence="1">
    <location>
        <begin position="223"/>
        <end position="253"/>
    </location>
</feature>
<dbReference type="GO" id="GO:0043213">
    <property type="term" value="P:bacteriocin transport"/>
    <property type="evidence" value="ECO:0007669"/>
    <property type="project" value="InterPro"/>
</dbReference>
<organism evidence="3 4">
    <name type="scientific">Xylella fastidiosa subsp. sandyi Ann-1</name>
    <dbReference type="NCBI Taxonomy" id="155920"/>
    <lineage>
        <taxon>Bacteria</taxon>
        <taxon>Pseudomonadati</taxon>
        <taxon>Pseudomonadota</taxon>
        <taxon>Gammaproteobacteria</taxon>
        <taxon>Lysobacterales</taxon>
        <taxon>Lysobacteraceae</taxon>
        <taxon>Xylella</taxon>
    </lineage>
</organism>
<feature type="compositionally biased region" description="Polar residues" evidence="1">
    <location>
        <begin position="228"/>
        <end position="249"/>
    </location>
</feature>
<dbReference type="InterPro" id="IPR014161">
    <property type="entry name" value="Tol-Pal_TolA"/>
</dbReference>